<dbReference type="RefSeq" id="WP_370720881.1">
    <property type="nucleotide sequence ID" value="NZ_JBGGTQ010000016.1"/>
</dbReference>
<feature type="transmembrane region" description="Helical" evidence="1">
    <location>
        <begin position="12"/>
        <end position="36"/>
    </location>
</feature>
<protein>
    <recommendedName>
        <fullName evidence="4">Alkaline shock response membrane anchor protein AmaP</fullName>
    </recommendedName>
</protein>
<evidence type="ECO:0000313" key="3">
    <source>
        <dbReference type="Proteomes" id="UP001566476"/>
    </source>
</evidence>
<evidence type="ECO:0000256" key="1">
    <source>
        <dbReference type="SAM" id="Phobius"/>
    </source>
</evidence>
<name>A0ABV4IAL3_9ACTN</name>
<comment type="caution">
    <text evidence="2">The sequence shown here is derived from an EMBL/GenBank/DDBJ whole genome shotgun (WGS) entry which is preliminary data.</text>
</comment>
<gene>
    <name evidence="2" type="ORF">AB2L28_20625</name>
</gene>
<evidence type="ECO:0008006" key="4">
    <source>
        <dbReference type="Google" id="ProtNLM"/>
    </source>
</evidence>
<dbReference type="Proteomes" id="UP001566476">
    <property type="component" value="Unassembled WGS sequence"/>
</dbReference>
<accession>A0ABV4IAL3</accession>
<sequence>MSRTVLGLDRLLTFLLGLVLLVGGAAAIAWWAGWLSQVFPGTGDRFAAGTGDAVRAGWFAAVAAAVAVVLAVLALWWLLSHLPRRGTDDLTLAGSETSGRLRLHADAPARTAADLLAAQPGVRGARGRTRTDRGELVLELRATCEPTADLHEVAAAANRISAQTRQVLGRDDVHGRVVLSIARSDRSSRVR</sequence>
<proteinExistence type="predicted"/>
<keyword evidence="3" id="KW-1185">Reference proteome</keyword>
<evidence type="ECO:0000313" key="2">
    <source>
        <dbReference type="EMBL" id="MEZ0494649.1"/>
    </source>
</evidence>
<keyword evidence="1" id="KW-0812">Transmembrane</keyword>
<keyword evidence="1" id="KW-0472">Membrane</keyword>
<reference evidence="2 3" key="1">
    <citation type="submission" date="2024-07" db="EMBL/GenBank/DDBJ databases">
        <authorList>
            <person name="Thanompreechachai J."/>
            <person name="Duangmal K."/>
        </authorList>
    </citation>
    <scope>NUCLEOTIDE SEQUENCE [LARGE SCALE GENOMIC DNA]</scope>
    <source>
        <strain evidence="2 3">TBRC 1896</strain>
    </source>
</reference>
<organism evidence="2 3">
    <name type="scientific">Kineococcus mangrovi</name>
    <dbReference type="NCBI Taxonomy" id="1660183"/>
    <lineage>
        <taxon>Bacteria</taxon>
        <taxon>Bacillati</taxon>
        <taxon>Actinomycetota</taxon>
        <taxon>Actinomycetes</taxon>
        <taxon>Kineosporiales</taxon>
        <taxon>Kineosporiaceae</taxon>
        <taxon>Kineococcus</taxon>
    </lineage>
</organism>
<dbReference type="EMBL" id="JBGGTQ010000016">
    <property type="protein sequence ID" value="MEZ0494649.1"/>
    <property type="molecule type" value="Genomic_DNA"/>
</dbReference>
<feature type="transmembrane region" description="Helical" evidence="1">
    <location>
        <begin position="56"/>
        <end position="79"/>
    </location>
</feature>
<keyword evidence="1" id="KW-1133">Transmembrane helix</keyword>